<evidence type="ECO:0000256" key="1">
    <source>
        <dbReference type="SAM" id="Phobius"/>
    </source>
</evidence>
<evidence type="ECO:0000313" key="3">
    <source>
        <dbReference type="Proteomes" id="UP001549321"/>
    </source>
</evidence>
<dbReference type="Proteomes" id="UP001549321">
    <property type="component" value="Unassembled WGS sequence"/>
</dbReference>
<dbReference type="EMBL" id="JBEPSM010000003">
    <property type="protein sequence ID" value="MET4635856.1"/>
    <property type="molecule type" value="Genomic_DNA"/>
</dbReference>
<protein>
    <recommendedName>
        <fullName evidence="4">DUF4345 domain-containing protein</fullName>
    </recommendedName>
</protein>
<sequence>MNTLRAAALYFAATFAAGFVLGTLRVLLIAPRWGEVAAVLLELPIMLGIAWLVCGLTLRRFGISATNHRDIGMGAMAFLFLMAAEFALGILAFGRTPADSLAAYATAAGALGLAGQLVFAALPVVRSRWQRFRPQ</sequence>
<keyword evidence="1" id="KW-0472">Membrane</keyword>
<feature type="transmembrane region" description="Helical" evidence="1">
    <location>
        <begin position="7"/>
        <end position="30"/>
    </location>
</feature>
<dbReference type="RefSeq" id="WP_354553400.1">
    <property type="nucleotide sequence ID" value="NZ_JBEPSM010000003.1"/>
</dbReference>
<keyword evidence="1" id="KW-0812">Transmembrane</keyword>
<keyword evidence="3" id="KW-1185">Reference proteome</keyword>
<proteinExistence type="predicted"/>
<evidence type="ECO:0008006" key="4">
    <source>
        <dbReference type="Google" id="ProtNLM"/>
    </source>
</evidence>
<comment type="caution">
    <text evidence="2">The sequence shown here is derived from an EMBL/GenBank/DDBJ whole genome shotgun (WGS) entry which is preliminary data.</text>
</comment>
<accession>A0ABV2R3J4</accession>
<keyword evidence="1" id="KW-1133">Transmembrane helix</keyword>
<feature type="transmembrane region" description="Helical" evidence="1">
    <location>
        <begin position="36"/>
        <end position="59"/>
    </location>
</feature>
<name>A0ABV2R3J4_9HYPH</name>
<evidence type="ECO:0000313" key="2">
    <source>
        <dbReference type="EMBL" id="MET4635856.1"/>
    </source>
</evidence>
<feature type="transmembrane region" description="Helical" evidence="1">
    <location>
        <begin position="71"/>
        <end position="95"/>
    </location>
</feature>
<reference evidence="2 3" key="1">
    <citation type="submission" date="2024-06" db="EMBL/GenBank/DDBJ databases">
        <title>Sorghum-associated microbial communities from plants grown in Nebraska, USA.</title>
        <authorList>
            <person name="Schachtman D."/>
        </authorList>
    </citation>
    <scope>NUCLEOTIDE SEQUENCE [LARGE SCALE GENOMIC DNA]</scope>
    <source>
        <strain evidence="2 3">3207</strain>
    </source>
</reference>
<gene>
    <name evidence="2" type="ORF">ABIE08_003807</name>
</gene>
<feature type="transmembrane region" description="Helical" evidence="1">
    <location>
        <begin position="101"/>
        <end position="125"/>
    </location>
</feature>
<organism evidence="2 3">
    <name type="scientific">Kaistia defluvii</name>
    <dbReference type="NCBI Taxonomy" id="410841"/>
    <lineage>
        <taxon>Bacteria</taxon>
        <taxon>Pseudomonadati</taxon>
        <taxon>Pseudomonadota</taxon>
        <taxon>Alphaproteobacteria</taxon>
        <taxon>Hyphomicrobiales</taxon>
        <taxon>Kaistiaceae</taxon>
        <taxon>Kaistia</taxon>
    </lineage>
</organism>